<comment type="caution">
    <text evidence="2">The sequence shown here is derived from an EMBL/GenBank/DDBJ whole genome shotgun (WGS) entry which is preliminary data.</text>
</comment>
<proteinExistence type="predicted"/>
<feature type="compositionally biased region" description="Basic and acidic residues" evidence="1">
    <location>
        <begin position="91"/>
        <end position="102"/>
    </location>
</feature>
<reference evidence="2 3" key="1">
    <citation type="journal article" date="2018" name="PLoS Genet.">
        <title>Population sequencing reveals clonal diversity and ancestral inbreeding in the grapevine cultivar Chardonnay.</title>
        <authorList>
            <person name="Roach M.J."/>
            <person name="Johnson D.L."/>
            <person name="Bohlmann J."/>
            <person name="van Vuuren H.J."/>
            <person name="Jones S.J."/>
            <person name="Pretorius I.S."/>
            <person name="Schmidt S.A."/>
            <person name="Borneman A.R."/>
        </authorList>
    </citation>
    <scope>NUCLEOTIDE SEQUENCE [LARGE SCALE GENOMIC DNA]</scope>
    <source>
        <strain evidence="3">cv. Chardonnay</strain>
        <tissue evidence="2">Leaf</tissue>
    </source>
</reference>
<sequence>MGFVEKLVEFMPSDKLALQDSDGATAFSKLAVRYGHKELTLYLLSVTRALICISFLKFAWNRTSAQSTNDVALYLVKRYPDLATCHFDSARHNDANDSDKDFAPLTVLGKRP</sequence>
<feature type="region of interest" description="Disordered" evidence="1">
    <location>
        <begin position="91"/>
        <end position="112"/>
    </location>
</feature>
<organism evidence="2 3">
    <name type="scientific">Vitis vinifera</name>
    <name type="common">Grape</name>
    <dbReference type="NCBI Taxonomy" id="29760"/>
    <lineage>
        <taxon>Eukaryota</taxon>
        <taxon>Viridiplantae</taxon>
        <taxon>Streptophyta</taxon>
        <taxon>Embryophyta</taxon>
        <taxon>Tracheophyta</taxon>
        <taxon>Spermatophyta</taxon>
        <taxon>Magnoliopsida</taxon>
        <taxon>eudicotyledons</taxon>
        <taxon>Gunneridae</taxon>
        <taxon>Pentapetalae</taxon>
        <taxon>rosids</taxon>
        <taxon>Vitales</taxon>
        <taxon>Vitaceae</taxon>
        <taxon>Viteae</taxon>
        <taxon>Vitis</taxon>
    </lineage>
</organism>
<dbReference type="Proteomes" id="UP000288805">
    <property type="component" value="Unassembled WGS sequence"/>
</dbReference>
<evidence type="ECO:0000313" key="3">
    <source>
        <dbReference type="Proteomes" id="UP000288805"/>
    </source>
</evidence>
<dbReference type="AlphaFoldDB" id="A0A438H6R5"/>
<accession>A0A438H6R5</accession>
<dbReference type="EMBL" id="QGNW01000270">
    <property type="protein sequence ID" value="RVW80089.1"/>
    <property type="molecule type" value="Genomic_DNA"/>
</dbReference>
<name>A0A438H6R5_VITVI</name>
<gene>
    <name evidence="2" type="ORF">CK203_052389</name>
</gene>
<protein>
    <submittedName>
        <fullName evidence="2">Uncharacterized protein</fullName>
    </submittedName>
</protein>
<evidence type="ECO:0000313" key="2">
    <source>
        <dbReference type="EMBL" id="RVW80089.1"/>
    </source>
</evidence>
<evidence type="ECO:0000256" key="1">
    <source>
        <dbReference type="SAM" id="MobiDB-lite"/>
    </source>
</evidence>